<dbReference type="CDD" id="cd24146">
    <property type="entry name" value="nat-AmDH_N_like"/>
    <property type="match status" value="1"/>
</dbReference>
<accession>G6EAT3</accession>
<dbReference type="eggNOG" id="COG3804">
    <property type="taxonomic scope" value="Bacteria"/>
</dbReference>
<dbReference type="AlphaFoldDB" id="G6EAT3"/>
<dbReference type="KEGG" id="npn:JI59_12760"/>
<evidence type="ECO:0000313" key="1">
    <source>
        <dbReference type="EMBL" id="EHJ61720.1"/>
    </source>
</evidence>
<dbReference type="Proteomes" id="UP000004030">
    <property type="component" value="Unassembled WGS sequence"/>
</dbReference>
<evidence type="ECO:0000313" key="2">
    <source>
        <dbReference type="Proteomes" id="UP000004030"/>
    </source>
</evidence>
<name>G6EAT3_9SPHN</name>
<dbReference type="SUPFAM" id="SSF51735">
    <property type="entry name" value="NAD(P)-binding Rossmann-fold domains"/>
    <property type="match status" value="1"/>
</dbReference>
<reference evidence="1 2" key="1">
    <citation type="journal article" date="2012" name="J. Bacteriol.">
        <title>Genome sequence of benzo(a)pyrene-degrading bacterium Novosphingobium pentaromativorans US6-1.</title>
        <authorList>
            <person name="Luo Y.R."/>
            <person name="Kang S.G."/>
            <person name="Kim S.J."/>
            <person name="Kim M.R."/>
            <person name="Li N."/>
            <person name="Lee J.H."/>
            <person name="Kwon K.K."/>
        </authorList>
    </citation>
    <scope>NUCLEOTIDE SEQUENCE [LARGE SCALE GENOMIC DNA]</scope>
    <source>
        <strain evidence="1 2">US6-1</strain>
    </source>
</reference>
<dbReference type="EMBL" id="AGFM01000017">
    <property type="protein sequence ID" value="EHJ61720.1"/>
    <property type="molecule type" value="Genomic_DNA"/>
</dbReference>
<dbReference type="RefSeq" id="WP_007012396.1">
    <property type="nucleotide sequence ID" value="NZ_AGFM01000017.1"/>
</dbReference>
<organism evidence="1 2">
    <name type="scientific">Novosphingobium pentaromativorans US6-1</name>
    <dbReference type="NCBI Taxonomy" id="1088721"/>
    <lineage>
        <taxon>Bacteria</taxon>
        <taxon>Pseudomonadati</taxon>
        <taxon>Pseudomonadota</taxon>
        <taxon>Alphaproteobacteria</taxon>
        <taxon>Sphingomonadales</taxon>
        <taxon>Sphingomonadaceae</taxon>
        <taxon>Novosphingobium</taxon>
    </lineage>
</organism>
<comment type="caution">
    <text evidence="1">The sequence shown here is derived from an EMBL/GenBank/DDBJ whole genome shotgun (WGS) entry which is preliminary data.</text>
</comment>
<dbReference type="InterPro" id="IPR036291">
    <property type="entry name" value="NAD(P)-bd_dom_sf"/>
</dbReference>
<evidence type="ECO:0008006" key="3">
    <source>
        <dbReference type="Google" id="ProtNLM"/>
    </source>
</evidence>
<proteinExistence type="predicted"/>
<sequence>MAIRVIHWGTGATGRLALGAILERPGLELVGQYVWNAEKAGRDAGELIGRPAVGVIATQDIDALIALRPDVLTYFGNGVRDRQQTARDIARFLQSGINVVTSSLPQLIHPDCGEPDLREIVEAACEEGGATLFASGIDPGFATSHLAVTAYCVAHRVDRVRLQEFADYGVYPDEQTGRYLWGFGLPLDAETVVSSGAFLKSAWTGTLEANARALGWTIESYRTTCVTAPARKDHETAIGSIEKGTTSAVWFQLIATVDGAEKLILEHVNWIDVDDVPADWPVPPTFRGEPSGVSYRQVIEGEPSYDLELQMKDSDNGLLMTAMHPVNAIPLTIAAKPGVIDQTGLAPFGPGDATSRLGAVFN</sequence>
<dbReference type="Gene3D" id="3.40.50.720">
    <property type="entry name" value="NAD(P)-binding Rossmann-like Domain"/>
    <property type="match status" value="1"/>
</dbReference>
<dbReference type="STRING" id="1088721.JI59_12760"/>
<gene>
    <name evidence="1" type="ORF">NSU_1481</name>
</gene>
<dbReference type="PATRIC" id="fig|1088721.3.peg.1461"/>
<dbReference type="OrthoDB" id="4759936at2"/>
<protein>
    <recommendedName>
        <fullName evidence="3">Dihydrodipicolinate reductase</fullName>
    </recommendedName>
</protein>
<keyword evidence="2" id="KW-1185">Reference proteome</keyword>